<dbReference type="CDD" id="cd12148">
    <property type="entry name" value="fungal_TF_MHR"/>
    <property type="match status" value="1"/>
</dbReference>
<keyword evidence="3" id="KW-0677">Repeat</keyword>
<proteinExistence type="predicted"/>
<dbReference type="CDD" id="cd00067">
    <property type="entry name" value="GAL4"/>
    <property type="match status" value="1"/>
</dbReference>
<dbReference type="Pfam" id="PF04082">
    <property type="entry name" value="Fungal_trans"/>
    <property type="match status" value="1"/>
</dbReference>
<evidence type="ECO:0000259" key="8">
    <source>
        <dbReference type="PROSITE" id="PS50048"/>
    </source>
</evidence>
<evidence type="ECO:0000256" key="1">
    <source>
        <dbReference type="ARBA" id="ARBA00004123"/>
    </source>
</evidence>
<dbReference type="PANTHER" id="PTHR40626">
    <property type="entry name" value="MIP31509P"/>
    <property type="match status" value="1"/>
</dbReference>
<organism evidence="9 10">
    <name type="scientific">Pseudocercospora fuligena</name>
    <dbReference type="NCBI Taxonomy" id="685502"/>
    <lineage>
        <taxon>Eukaryota</taxon>
        <taxon>Fungi</taxon>
        <taxon>Dikarya</taxon>
        <taxon>Ascomycota</taxon>
        <taxon>Pezizomycotina</taxon>
        <taxon>Dothideomycetes</taxon>
        <taxon>Dothideomycetidae</taxon>
        <taxon>Mycosphaerellales</taxon>
        <taxon>Mycosphaerellaceae</taxon>
        <taxon>Pseudocercospora</taxon>
    </lineage>
</organism>
<dbReference type="GO" id="GO:0008270">
    <property type="term" value="F:zinc ion binding"/>
    <property type="evidence" value="ECO:0007669"/>
    <property type="project" value="UniProtKB-KW"/>
</dbReference>
<keyword evidence="4" id="KW-0863">Zinc-finger</keyword>
<feature type="domain" description="Zn(2)-C6 fungal-type" evidence="8">
    <location>
        <begin position="61"/>
        <end position="88"/>
    </location>
</feature>
<keyword evidence="10" id="KW-1185">Reference proteome</keyword>
<evidence type="ECO:0000256" key="7">
    <source>
        <dbReference type="SAM" id="MobiDB-lite"/>
    </source>
</evidence>
<dbReference type="PROSITE" id="PS50048">
    <property type="entry name" value="ZN2_CY6_FUNGAL_2"/>
    <property type="match status" value="1"/>
</dbReference>
<gene>
    <name evidence="9" type="ORF">HII31_08063</name>
</gene>
<comment type="subcellular location">
    <subcellularLocation>
        <location evidence="1">Nucleus</location>
    </subcellularLocation>
</comment>
<feature type="compositionally biased region" description="Basic and acidic residues" evidence="7">
    <location>
        <begin position="108"/>
        <end position="117"/>
    </location>
</feature>
<evidence type="ECO:0000313" key="9">
    <source>
        <dbReference type="EMBL" id="KAF7190904.1"/>
    </source>
</evidence>
<keyword evidence="2" id="KW-0479">Metal-binding</keyword>
<evidence type="ECO:0000256" key="2">
    <source>
        <dbReference type="ARBA" id="ARBA00022723"/>
    </source>
</evidence>
<dbReference type="PANTHER" id="PTHR40626:SF8">
    <property type="entry name" value="C2H2 FINGER DOMAIN TRANSCRIPTION FACTOR (EUROFUNG)-RELATED"/>
    <property type="match status" value="1"/>
</dbReference>
<dbReference type="InterPro" id="IPR036864">
    <property type="entry name" value="Zn2-C6_fun-type_DNA-bd_sf"/>
</dbReference>
<dbReference type="SMART" id="SM00066">
    <property type="entry name" value="GAL4"/>
    <property type="match status" value="1"/>
</dbReference>
<dbReference type="EMBL" id="JABCIY010000168">
    <property type="protein sequence ID" value="KAF7190904.1"/>
    <property type="molecule type" value="Genomic_DNA"/>
</dbReference>
<comment type="caution">
    <text evidence="9">The sequence shown here is derived from an EMBL/GenBank/DDBJ whole genome shotgun (WGS) entry which is preliminary data.</text>
</comment>
<feature type="region of interest" description="Disordered" evidence="7">
    <location>
        <begin position="92"/>
        <end position="117"/>
    </location>
</feature>
<dbReference type="InterPro" id="IPR001138">
    <property type="entry name" value="Zn2Cys6_DnaBD"/>
</dbReference>
<dbReference type="InterPro" id="IPR007219">
    <property type="entry name" value="XnlR_reg_dom"/>
</dbReference>
<dbReference type="SUPFAM" id="SSF57701">
    <property type="entry name" value="Zn2/Cys6 DNA-binding domain"/>
    <property type="match status" value="1"/>
</dbReference>
<protein>
    <recommendedName>
        <fullName evidence="8">Zn(2)-C6 fungal-type domain-containing protein</fullName>
    </recommendedName>
</protein>
<accession>A0A8H6VK28</accession>
<dbReference type="Pfam" id="PF00172">
    <property type="entry name" value="Zn_clus"/>
    <property type="match status" value="1"/>
</dbReference>
<keyword evidence="6" id="KW-0539">Nucleus</keyword>
<dbReference type="Gene3D" id="4.10.240.10">
    <property type="entry name" value="Zn(2)-C6 fungal-type DNA-binding domain"/>
    <property type="match status" value="1"/>
</dbReference>
<evidence type="ECO:0000313" key="10">
    <source>
        <dbReference type="Proteomes" id="UP000660729"/>
    </source>
</evidence>
<dbReference type="GO" id="GO:0000785">
    <property type="term" value="C:chromatin"/>
    <property type="evidence" value="ECO:0007669"/>
    <property type="project" value="TreeGrafter"/>
</dbReference>
<dbReference type="Proteomes" id="UP000660729">
    <property type="component" value="Unassembled WGS sequence"/>
</dbReference>
<dbReference type="GO" id="GO:0005634">
    <property type="term" value="C:nucleus"/>
    <property type="evidence" value="ECO:0007669"/>
    <property type="project" value="UniProtKB-SubCell"/>
</dbReference>
<evidence type="ECO:0000256" key="4">
    <source>
        <dbReference type="ARBA" id="ARBA00022771"/>
    </source>
</evidence>
<reference evidence="9" key="1">
    <citation type="submission" date="2020-04" db="EMBL/GenBank/DDBJ databases">
        <title>Draft genome resource of the tomato pathogen Pseudocercospora fuligena.</title>
        <authorList>
            <person name="Zaccaron A."/>
        </authorList>
    </citation>
    <scope>NUCLEOTIDE SEQUENCE</scope>
    <source>
        <strain evidence="9">PF001</strain>
    </source>
</reference>
<dbReference type="AlphaFoldDB" id="A0A8H6VK28"/>
<feature type="compositionally biased region" description="Low complexity" evidence="7">
    <location>
        <begin position="93"/>
        <end position="107"/>
    </location>
</feature>
<name>A0A8H6VK28_9PEZI</name>
<dbReference type="GO" id="GO:0000981">
    <property type="term" value="F:DNA-binding transcription factor activity, RNA polymerase II-specific"/>
    <property type="evidence" value="ECO:0007669"/>
    <property type="project" value="InterPro"/>
</dbReference>
<dbReference type="InterPro" id="IPR051059">
    <property type="entry name" value="VerF-like"/>
</dbReference>
<keyword evidence="5" id="KW-0862">Zinc</keyword>
<evidence type="ECO:0000256" key="3">
    <source>
        <dbReference type="ARBA" id="ARBA00022737"/>
    </source>
</evidence>
<evidence type="ECO:0000256" key="5">
    <source>
        <dbReference type="ARBA" id="ARBA00022833"/>
    </source>
</evidence>
<sequence>MLQRDRNTHSRGSSRESQLCQFCKNSYSRRDALQRHSIICPKRGSNPLPDFRRARGRGRHACSSCAVKKISCDGSSPCGTCVSRGLNCLKPGSDTSSTTTSPSTYSRATDEAREDRGSKPCSVAFLLRDGEEEVFTSRFNFPRRAPRSPTASRTQVEVYVPSKGTTDANVGFDFEFLESIFDPSFFSADIWPGGNASHLETWLDSPQVPNDDDDYDVYGVADCEEKLDVIIKSILCVPSVTRLGEAEQKSVTAQLKHLFAPTRTARFLRYYFDCWHRNCRYVHKPSFSVEDTNEPLLASMALLGAMYSPDEDERTMASEIMYHAEKYIFFHEPLFGEQSLGKCSAAAKHGDFQTIQAGLCMLVIQFWTGDEAAKQRAMTLRFDQTIKAAQASGLLAARQQLEDRVSESSWLRKESMIRTATWLILLDCAFLFYKGIPLRVPSSEIEGDFPCDEAIFDASHPFTEPEFSFRRMVSPCSAFRALFSSEGSTSLTMLDTFILVHMLYRYANDLLQLALFRQLMTPVTGMLAETMRALDTWHEHWEALKEDAVSRGVWEKMGFYRNGNQYEAATRLLLSETARPHLTSLVKSNVDRLNLLKRLTSAEWGDLS</sequence>
<dbReference type="GO" id="GO:0006351">
    <property type="term" value="P:DNA-templated transcription"/>
    <property type="evidence" value="ECO:0007669"/>
    <property type="project" value="InterPro"/>
</dbReference>
<dbReference type="GO" id="GO:0000978">
    <property type="term" value="F:RNA polymerase II cis-regulatory region sequence-specific DNA binding"/>
    <property type="evidence" value="ECO:0007669"/>
    <property type="project" value="InterPro"/>
</dbReference>
<dbReference type="OrthoDB" id="3648608at2759"/>
<evidence type="ECO:0000256" key="6">
    <source>
        <dbReference type="ARBA" id="ARBA00023242"/>
    </source>
</evidence>
<dbReference type="PROSITE" id="PS00463">
    <property type="entry name" value="ZN2_CY6_FUNGAL_1"/>
    <property type="match status" value="1"/>
</dbReference>